<dbReference type="InterPro" id="IPR016024">
    <property type="entry name" value="ARM-type_fold"/>
</dbReference>
<comment type="similarity">
    <text evidence="1 5">Belongs to the importin alpha family.</text>
</comment>
<dbReference type="Pfam" id="PF16186">
    <property type="entry name" value="Arm_3"/>
    <property type="match status" value="1"/>
</dbReference>
<dbReference type="Pfam" id="PF00514">
    <property type="entry name" value="Arm"/>
    <property type="match status" value="6"/>
</dbReference>
<evidence type="ECO:0000259" key="7">
    <source>
        <dbReference type="PROSITE" id="PS51214"/>
    </source>
</evidence>
<organism evidence="8 9">
    <name type="scientific">Aristolochia fimbriata</name>
    <name type="common">White veined hardy Dutchman's pipe vine</name>
    <dbReference type="NCBI Taxonomy" id="158543"/>
    <lineage>
        <taxon>Eukaryota</taxon>
        <taxon>Viridiplantae</taxon>
        <taxon>Streptophyta</taxon>
        <taxon>Embryophyta</taxon>
        <taxon>Tracheophyta</taxon>
        <taxon>Spermatophyta</taxon>
        <taxon>Magnoliopsida</taxon>
        <taxon>Magnoliidae</taxon>
        <taxon>Piperales</taxon>
        <taxon>Aristolochiaceae</taxon>
        <taxon>Aristolochia</taxon>
    </lineage>
</organism>
<dbReference type="Gene3D" id="1.25.10.10">
    <property type="entry name" value="Leucine-rich Repeat Variant"/>
    <property type="match status" value="1"/>
</dbReference>
<feature type="repeat" description="ARM" evidence="6">
    <location>
        <begin position="113"/>
        <end position="157"/>
    </location>
</feature>
<keyword evidence="2 5" id="KW-0813">Transport</keyword>
<comment type="caution">
    <text evidence="8">The sequence shown here is derived from an EMBL/GenBank/DDBJ whole genome shotgun (WGS) entry which is preliminary data.</text>
</comment>
<keyword evidence="3" id="KW-0677">Repeat</keyword>
<keyword evidence="9" id="KW-1185">Reference proteome</keyword>
<feature type="repeat" description="ARM" evidence="6">
    <location>
        <begin position="366"/>
        <end position="396"/>
    </location>
</feature>
<dbReference type="SMART" id="SM00185">
    <property type="entry name" value="ARM"/>
    <property type="match status" value="7"/>
</dbReference>
<reference evidence="8 9" key="1">
    <citation type="submission" date="2021-07" db="EMBL/GenBank/DDBJ databases">
        <title>The Aristolochia fimbriata genome: insights into angiosperm evolution, floral development and chemical biosynthesis.</title>
        <authorList>
            <person name="Jiao Y."/>
        </authorList>
    </citation>
    <scope>NUCLEOTIDE SEQUENCE [LARGE SCALE GENOMIC DNA]</scope>
    <source>
        <strain evidence="8">IBCAS-2021</strain>
        <tissue evidence="8">Leaf</tissue>
    </source>
</reference>
<protein>
    <recommendedName>
        <fullName evidence="5">Importin subunit alpha</fullName>
    </recommendedName>
</protein>
<dbReference type="PIRSF" id="PIRSF005673">
    <property type="entry name" value="Importin_alpha"/>
    <property type="match status" value="1"/>
</dbReference>
<evidence type="ECO:0000313" key="9">
    <source>
        <dbReference type="Proteomes" id="UP000825729"/>
    </source>
</evidence>
<sequence length="498" mass="55171">MSLRPDARTEVRRNRYKVAVDAEEGRRRRDDTAVAIRKIRREESLQKKRREGVSQYLTPPFDPSGVDNGLGGLPDMLKCLWSDDCKLQLEAVTKFREVLSRPSPPVEQIVEAGVVPRFVELLIFREDWPQIQFEVAWAICNIASGASEYSRIVVDHGAVPALVKLLTSRSDSIREQAAWALGNIVGDCPKYRDLVLGHGALLPVLALLNERASLSMIRTAVWVISNFCRGQPGPPFEQMTPIIPVLGTLIQSSDDEQVLEDAGYALSFLSDKSIEAFVQTGICARLVHLLQHPSPTVVLPALHAVGNIATGDDSQTQCLLDNEALPWLLRLLILNYDRNIKREACWTISNITAGNLVQIQAVINAGMIPPLVNLLRTADFTVKKEAAWAISNLTSRGVHDQIKYVASQGCIKPLCDLLLCADARTVIVCLIALENILMVGEAEMDMGLTGSVNLYAEMIHEADGLEKIESLQTHDNSEVYKIAVRILETYWPLGDEHT</sequence>
<evidence type="ECO:0000256" key="3">
    <source>
        <dbReference type="ARBA" id="ARBA00022737"/>
    </source>
</evidence>
<dbReference type="Gene3D" id="1.20.5.690">
    <property type="entry name" value="Importin-alpha, importin-beta-binding domain"/>
    <property type="match status" value="1"/>
</dbReference>
<dbReference type="InterPro" id="IPR011989">
    <property type="entry name" value="ARM-like"/>
</dbReference>
<dbReference type="PROSITE" id="PS51214">
    <property type="entry name" value="IBB"/>
    <property type="match status" value="1"/>
</dbReference>
<dbReference type="FunFam" id="1.20.5.690:FF:000002">
    <property type="entry name" value="Importin subunit alpha"/>
    <property type="match status" value="1"/>
</dbReference>
<gene>
    <name evidence="8" type="ORF">H6P81_000161</name>
</gene>
<dbReference type="InterPro" id="IPR024931">
    <property type="entry name" value="Importin_alpha"/>
</dbReference>
<evidence type="ECO:0000256" key="5">
    <source>
        <dbReference type="PIRNR" id="PIRNR005673"/>
    </source>
</evidence>
<feature type="repeat" description="ARM" evidence="6">
    <location>
        <begin position="157"/>
        <end position="184"/>
    </location>
</feature>
<dbReference type="GO" id="GO:0005737">
    <property type="term" value="C:cytoplasm"/>
    <property type="evidence" value="ECO:0007669"/>
    <property type="project" value="InterPro"/>
</dbReference>
<evidence type="ECO:0000256" key="2">
    <source>
        <dbReference type="ARBA" id="ARBA00022448"/>
    </source>
</evidence>
<feature type="domain" description="IBB" evidence="7">
    <location>
        <begin position="1"/>
        <end position="58"/>
    </location>
</feature>
<proteinExistence type="inferred from homology"/>
<dbReference type="GO" id="GO:0006606">
    <property type="term" value="P:protein import into nucleus"/>
    <property type="evidence" value="ECO:0007669"/>
    <property type="project" value="InterPro"/>
</dbReference>
<accession>A0AAV7F3R4</accession>
<dbReference type="AlphaFoldDB" id="A0AAV7F3R4"/>
<dbReference type="PROSITE" id="PS50176">
    <property type="entry name" value="ARM_REPEAT"/>
    <property type="match status" value="3"/>
</dbReference>
<dbReference type="InterPro" id="IPR000225">
    <property type="entry name" value="Armadillo"/>
</dbReference>
<dbReference type="SUPFAM" id="SSF48371">
    <property type="entry name" value="ARM repeat"/>
    <property type="match status" value="1"/>
</dbReference>
<evidence type="ECO:0000256" key="6">
    <source>
        <dbReference type="PROSITE-ProRule" id="PRU00259"/>
    </source>
</evidence>
<dbReference type="InterPro" id="IPR002652">
    <property type="entry name" value="Importin-a_IBB"/>
</dbReference>
<dbReference type="Pfam" id="PF01749">
    <property type="entry name" value="IBB"/>
    <property type="match status" value="1"/>
</dbReference>
<dbReference type="GO" id="GO:0005634">
    <property type="term" value="C:nucleus"/>
    <property type="evidence" value="ECO:0007669"/>
    <property type="project" value="UniProtKB-ARBA"/>
</dbReference>
<dbReference type="EMBL" id="JAINDJ010000002">
    <property type="protein sequence ID" value="KAG9455653.1"/>
    <property type="molecule type" value="Genomic_DNA"/>
</dbReference>
<evidence type="ECO:0000256" key="4">
    <source>
        <dbReference type="ARBA" id="ARBA00022927"/>
    </source>
</evidence>
<evidence type="ECO:0000313" key="8">
    <source>
        <dbReference type="EMBL" id="KAG9455653.1"/>
    </source>
</evidence>
<evidence type="ECO:0000256" key="1">
    <source>
        <dbReference type="ARBA" id="ARBA00010394"/>
    </source>
</evidence>
<name>A0AAV7F3R4_ARIFI</name>
<dbReference type="PANTHER" id="PTHR23316">
    <property type="entry name" value="IMPORTIN ALPHA"/>
    <property type="match status" value="1"/>
</dbReference>
<dbReference type="InterPro" id="IPR036975">
    <property type="entry name" value="Importin-a_IBB_sf"/>
</dbReference>
<dbReference type="GO" id="GO:0061608">
    <property type="term" value="F:nuclear import signal receptor activity"/>
    <property type="evidence" value="ECO:0007669"/>
    <property type="project" value="InterPro"/>
</dbReference>
<keyword evidence="4 5" id="KW-0653">Protein transport</keyword>
<dbReference type="FunFam" id="1.25.10.10:FF:000009">
    <property type="entry name" value="Importin subunit alpha"/>
    <property type="match status" value="1"/>
</dbReference>
<dbReference type="Proteomes" id="UP000825729">
    <property type="component" value="Unassembled WGS sequence"/>
</dbReference>
<dbReference type="InterPro" id="IPR032413">
    <property type="entry name" value="Arm_3"/>
</dbReference>